<evidence type="ECO:0000313" key="2">
    <source>
        <dbReference type="EMBL" id="RYC33868.1"/>
    </source>
</evidence>
<protein>
    <submittedName>
        <fullName evidence="2">Serine/threonine protein phosphatase</fullName>
    </submittedName>
</protein>
<dbReference type="SUPFAM" id="SSF81606">
    <property type="entry name" value="PP2C-like"/>
    <property type="match status" value="1"/>
</dbReference>
<feature type="domain" description="PPM-type phosphatase" evidence="1">
    <location>
        <begin position="53"/>
        <end position="299"/>
    </location>
</feature>
<dbReference type="RefSeq" id="WP_129222727.1">
    <property type="nucleotide sequence ID" value="NZ_QYBB01000001.1"/>
</dbReference>
<dbReference type="Pfam" id="PF13672">
    <property type="entry name" value="PP2C_2"/>
    <property type="match status" value="1"/>
</dbReference>
<dbReference type="Gene3D" id="3.60.40.10">
    <property type="entry name" value="PPM-type phosphatase domain"/>
    <property type="match status" value="1"/>
</dbReference>
<dbReference type="InterPro" id="IPR001932">
    <property type="entry name" value="PPM-type_phosphatase-like_dom"/>
</dbReference>
<dbReference type="InterPro" id="IPR036457">
    <property type="entry name" value="PPM-type-like_dom_sf"/>
</dbReference>
<dbReference type="OrthoDB" id="9801841at2"/>
<name>A0A4Q2UCP4_9HYPH</name>
<keyword evidence="3" id="KW-1185">Reference proteome</keyword>
<comment type="caution">
    <text evidence="2">The sequence shown here is derived from an EMBL/GenBank/DDBJ whole genome shotgun (WGS) entry which is preliminary data.</text>
</comment>
<gene>
    <name evidence="2" type="ORF">D3273_01025</name>
</gene>
<evidence type="ECO:0000313" key="3">
    <source>
        <dbReference type="Proteomes" id="UP000290759"/>
    </source>
</evidence>
<dbReference type="SMART" id="SM00331">
    <property type="entry name" value="PP2C_SIG"/>
    <property type="match status" value="1"/>
</dbReference>
<dbReference type="PROSITE" id="PS51746">
    <property type="entry name" value="PPM_2"/>
    <property type="match status" value="1"/>
</dbReference>
<sequence length="299" mass="29854">MRPPASCAACGEPVPDPAARFCENCGASLAVAALSAVPAGPPAAGCEESIDAALAMASDRGRRHPLNQDAGAVARRPDGAVLLCVADGVSSADNAEGASAAAVAAALERFAAGPGNTVSVSGEARACVEAAARAVLDVPRLGEDPDLDPPETTIALAVVRDGVAGLAWVGDSRAYRVDGAADTLLTRDDSWAWDAVARGTMSREAAARDPRAHAITQCLGMPPDDIEVHASTAALPAGAALLLCTDGLWNYHDAAGGLGEAYADAAGGGADAALACRRLVAEANGMGGRDNITVALLKT</sequence>
<dbReference type="EMBL" id="QYBB01000001">
    <property type="protein sequence ID" value="RYC33868.1"/>
    <property type="molecule type" value="Genomic_DNA"/>
</dbReference>
<accession>A0A4Q2UCP4</accession>
<dbReference type="AlphaFoldDB" id="A0A4Q2UCP4"/>
<proteinExistence type="predicted"/>
<reference evidence="2 3" key="1">
    <citation type="submission" date="2018-12" db="EMBL/GenBank/DDBJ databases">
        <authorList>
            <person name="Grouzdev D.S."/>
            <person name="Krutkina M.S."/>
        </authorList>
    </citation>
    <scope>NUCLEOTIDE SEQUENCE [LARGE SCALE GENOMIC DNA]</scope>
    <source>
        <strain evidence="2 3">RmlP026</strain>
    </source>
</reference>
<reference evidence="2 3" key="2">
    <citation type="submission" date="2019-02" db="EMBL/GenBank/DDBJ databases">
        <title>'Lichenibacterium ramalinii' gen. nov. sp. nov., 'Lichenibacterium minor' gen. nov. sp. nov.</title>
        <authorList>
            <person name="Pankratov T."/>
        </authorList>
    </citation>
    <scope>NUCLEOTIDE SEQUENCE [LARGE SCALE GENOMIC DNA]</scope>
    <source>
        <strain evidence="2 3">RmlP026</strain>
    </source>
</reference>
<dbReference type="SMART" id="SM00332">
    <property type="entry name" value="PP2Cc"/>
    <property type="match status" value="1"/>
</dbReference>
<dbReference type="Proteomes" id="UP000290759">
    <property type="component" value="Unassembled WGS sequence"/>
</dbReference>
<organism evidence="2 3">
    <name type="scientific">Lichenibacterium minor</name>
    <dbReference type="NCBI Taxonomy" id="2316528"/>
    <lineage>
        <taxon>Bacteria</taxon>
        <taxon>Pseudomonadati</taxon>
        <taxon>Pseudomonadota</taxon>
        <taxon>Alphaproteobacteria</taxon>
        <taxon>Hyphomicrobiales</taxon>
        <taxon>Lichenihabitantaceae</taxon>
        <taxon>Lichenibacterium</taxon>
    </lineage>
</organism>
<evidence type="ECO:0000259" key="1">
    <source>
        <dbReference type="PROSITE" id="PS51746"/>
    </source>
</evidence>